<dbReference type="KEGG" id="glo:Glov_3473"/>
<proteinExistence type="inferred from homology"/>
<dbReference type="STRING" id="398767.Glov_3473"/>
<keyword evidence="7 10" id="KW-0472">Membrane</keyword>
<dbReference type="NCBIfam" id="TIGR02796">
    <property type="entry name" value="tolQ"/>
    <property type="match status" value="1"/>
</dbReference>
<evidence type="ECO:0000256" key="7">
    <source>
        <dbReference type="ARBA" id="ARBA00023136"/>
    </source>
</evidence>
<name>B3E273_TRIL1</name>
<evidence type="ECO:0000256" key="5">
    <source>
        <dbReference type="ARBA" id="ARBA00022692"/>
    </source>
</evidence>
<evidence type="ECO:0000313" key="13">
    <source>
        <dbReference type="Proteomes" id="UP000002420"/>
    </source>
</evidence>
<dbReference type="Pfam" id="PF01618">
    <property type="entry name" value="MotA_ExbB"/>
    <property type="match status" value="1"/>
</dbReference>
<keyword evidence="5 10" id="KW-0812">Transmembrane</keyword>
<evidence type="ECO:0000256" key="9">
    <source>
        <dbReference type="RuleBase" id="RU004057"/>
    </source>
</evidence>
<accession>B3E273</accession>
<dbReference type="InterPro" id="IPR050790">
    <property type="entry name" value="ExbB/TolQ_transport"/>
</dbReference>
<dbReference type="HOGENOM" id="CLU_053325_2_2_7"/>
<comment type="subcellular location">
    <subcellularLocation>
        <location evidence="1">Cell membrane</location>
        <topology evidence="1">Multi-pass membrane protein</topology>
    </subcellularLocation>
    <subcellularLocation>
        <location evidence="9">Membrane</location>
        <topology evidence="9">Multi-pass membrane protein</topology>
    </subcellularLocation>
</comment>
<evidence type="ECO:0000256" key="6">
    <source>
        <dbReference type="ARBA" id="ARBA00022989"/>
    </source>
</evidence>
<gene>
    <name evidence="12" type="ordered locus">Glov_3473</name>
</gene>
<dbReference type="GO" id="GO:0043213">
    <property type="term" value="P:bacteriocin transport"/>
    <property type="evidence" value="ECO:0007669"/>
    <property type="project" value="InterPro"/>
</dbReference>
<keyword evidence="8" id="KW-0131">Cell cycle</keyword>
<sequence length="227" mass="24780">MGLEMFFTSTGLVVKAVLLLLIMFSVVSWAIIMFKFFQIHKAFSESGRFMDFFWKTKRFDSISSQVDRFASSPLTALFNEGYSELKQLMEAEGVKPDHGGVSTDLGGVANVSRALRRATNLEVNRLEKYTTFLATTGSTSPFIGLFGTVWGIMVAFEGIGKTGSASLAVVAPGIAEALIATAVGLVAAIPAVMAYNHFQHKIRVLVKEMDSFSTEFLNIVQRNIAGK</sequence>
<keyword evidence="2" id="KW-1003">Cell membrane</keyword>
<evidence type="ECO:0000256" key="2">
    <source>
        <dbReference type="ARBA" id="ARBA00022475"/>
    </source>
</evidence>
<keyword evidence="9" id="KW-0813">Transport</keyword>
<evidence type="ECO:0000259" key="11">
    <source>
        <dbReference type="Pfam" id="PF01618"/>
    </source>
</evidence>
<evidence type="ECO:0000256" key="10">
    <source>
        <dbReference type="SAM" id="Phobius"/>
    </source>
</evidence>
<comment type="similarity">
    <text evidence="9">Belongs to the exbB/tolQ family.</text>
</comment>
<keyword evidence="4" id="KW-0132">Cell division</keyword>
<keyword evidence="9" id="KW-0653">Protein transport</keyword>
<dbReference type="EMBL" id="CP001089">
    <property type="protein sequence ID" value="ACD97176.1"/>
    <property type="molecule type" value="Genomic_DNA"/>
</dbReference>
<dbReference type="InterPro" id="IPR014163">
    <property type="entry name" value="Tol-Pal_TolQ"/>
</dbReference>
<organism evidence="12 13">
    <name type="scientific">Trichlorobacter lovleyi (strain ATCC BAA-1151 / DSM 17278 / SZ)</name>
    <name type="common">Geobacter lovleyi</name>
    <dbReference type="NCBI Taxonomy" id="398767"/>
    <lineage>
        <taxon>Bacteria</taxon>
        <taxon>Pseudomonadati</taxon>
        <taxon>Thermodesulfobacteriota</taxon>
        <taxon>Desulfuromonadia</taxon>
        <taxon>Geobacterales</taxon>
        <taxon>Geobacteraceae</taxon>
        <taxon>Trichlorobacter</taxon>
    </lineage>
</organism>
<dbReference type="AlphaFoldDB" id="B3E273"/>
<dbReference type="GO" id="GO:0005886">
    <property type="term" value="C:plasma membrane"/>
    <property type="evidence" value="ECO:0007669"/>
    <property type="project" value="UniProtKB-SubCell"/>
</dbReference>
<feature type="transmembrane region" description="Helical" evidence="10">
    <location>
        <begin position="173"/>
        <end position="195"/>
    </location>
</feature>
<dbReference type="GO" id="GO:0051301">
    <property type="term" value="P:cell division"/>
    <property type="evidence" value="ECO:0007669"/>
    <property type="project" value="UniProtKB-KW"/>
</dbReference>
<feature type="domain" description="MotA/TolQ/ExbB proton channel" evidence="11">
    <location>
        <begin position="107"/>
        <end position="210"/>
    </location>
</feature>
<feature type="transmembrane region" description="Helical" evidence="10">
    <location>
        <begin position="12"/>
        <end position="34"/>
    </location>
</feature>
<dbReference type="GO" id="GO:0017038">
    <property type="term" value="P:protein import"/>
    <property type="evidence" value="ECO:0007669"/>
    <property type="project" value="TreeGrafter"/>
</dbReference>
<dbReference type="InterPro" id="IPR002898">
    <property type="entry name" value="MotA_ExbB_proton_chnl"/>
</dbReference>
<evidence type="ECO:0000256" key="8">
    <source>
        <dbReference type="ARBA" id="ARBA00023306"/>
    </source>
</evidence>
<dbReference type="PANTHER" id="PTHR30625:SF3">
    <property type="entry name" value="TOL-PAL SYSTEM PROTEIN TOLQ"/>
    <property type="match status" value="1"/>
</dbReference>
<dbReference type="PANTHER" id="PTHR30625">
    <property type="entry name" value="PROTEIN TOLQ"/>
    <property type="match status" value="1"/>
</dbReference>
<dbReference type="Proteomes" id="UP000002420">
    <property type="component" value="Chromosome"/>
</dbReference>
<keyword evidence="6 10" id="KW-1133">Transmembrane helix</keyword>
<keyword evidence="3" id="KW-0997">Cell inner membrane</keyword>
<evidence type="ECO:0000256" key="3">
    <source>
        <dbReference type="ARBA" id="ARBA00022519"/>
    </source>
</evidence>
<feature type="transmembrane region" description="Helical" evidence="10">
    <location>
        <begin position="132"/>
        <end position="153"/>
    </location>
</feature>
<evidence type="ECO:0000256" key="1">
    <source>
        <dbReference type="ARBA" id="ARBA00004651"/>
    </source>
</evidence>
<protein>
    <submittedName>
        <fullName evidence="12">Protein TolQ</fullName>
    </submittedName>
</protein>
<dbReference type="eggNOG" id="COG0811">
    <property type="taxonomic scope" value="Bacteria"/>
</dbReference>
<reference evidence="12 13" key="1">
    <citation type="submission" date="2008-05" db="EMBL/GenBank/DDBJ databases">
        <title>Complete sequence of chromosome of Geobacter lovleyi SZ.</title>
        <authorList>
            <consortium name="US DOE Joint Genome Institute"/>
            <person name="Lucas S."/>
            <person name="Copeland A."/>
            <person name="Lapidus A."/>
            <person name="Glavina del Rio T."/>
            <person name="Dalin E."/>
            <person name="Tice H."/>
            <person name="Bruce D."/>
            <person name="Goodwin L."/>
            <person name="Pitluck S."/>
            <person name="Chertkov O."/>
            <person name="Meincke L."/>
            <person name="Brettin T."/>
            <person name="Detter J.C."/>
            <person name="Han C."/>
            <person name="Tapia R."/>
            <person name="Kuske C.R."/>
            <person name="Schmutz J."/>
            <person name="Larimer F."/>
            <person name="Land M."/>
            <person name="Hauser L."/>
            <person name="Kyrpides N."/>
            <person name="Mikhailova N."/>
            <person name="Sung Y."/>
            <person name="Fletcher K.E."/>
            <person name="Ritalahti K.M."/>
            <person name="Loeffler F.E."/>
            <person name="Richardson P."/>
        </authorList>
    </citation>
    <scope>NUCLEOTIDE SEQUENCE [LARGE SCALE GENOMIC DNA]</scope>
    <source>
        <strain evidence="13">ATCC BAA-1151 / DSM 17278 / SZ</strain>
    </source>
</reference>
<keyword evidence="13" id="KW-1185">Reference proteome</keyword>
<evidence type="ECO:0000256" key="4">
    <source>
        <dbReference type="ARBA" id="ARBA00022618"/>
    </source>
</evidence>
<evidence type="ECO:0000313" key="12">
    <source>
        <dbReference type="EMBL" id="ACD97176.1"/>
    </source>
</evidence>